<dbReference type="InterPro" id="IPR003593">
    <property type="entry name" value="AAA+_ATPase"/>
</dbReference>
<protein>
    <submittedName>
        <fullName evidence="7">Metal ABC transporter ATP-binding protein</fullName>
    </submittedName>
</protein>
<name>A0ABT4UBD5_9ACTN</name>
<proteinExistence type="inferred from homology"/>
<feature type="region of interest" description="Disordered" evidence="5">
    <location>
        <begin position="250"/>
        <end position="283"/>
    </location>
</feature>
<dbReference type="GO" id="GO:0005524">
    <property type="term" value="F:ATP binding"/>
    <property type="evidence" value="ECO:0007669"/>
    <property type="project" value="UniProtKB-KW"/>
</dbReference>
<feature type="domain" description="ABC transporter" evidence="6">
    <location>
        <begin position="18"/>
        <end position="252"/>
    </location>
</feature>
<comment type="caution">
    <text evidence="7">The sequence shown here is derived from an EMBL/GenBank/DDBJ whole genome shotgun (WGS) entry which is preliminary data.</text>
</comment>
<evidence type="ECO:0000256" key="3">
    <source>
        <dbReference type="ARBA" id="ARBA00022741"/>
    </source>
</evidence>
<gene>
    <name evidence="7" type="ORF">O4J56_26825</name>
</gene>
<dbReference type="PROSITE" id="PS50893">
    <property type="entry name" value="ABC_TRANSPORTER_2"/>
    <property type="match status" value="1"/>
</dbReference>
<keyword evidence="3" id="KW-0547">Nucleotide-binding</keyword>
<dbReference type="InterPro" id="IPR027417">
    <property type="entry name" value="P-loop_NTPase"/>
</dbReference>
<dbReference type="PANTHER" id="PTHR42734:SF5">
    <property type="entry name" value="IRON TRANSPORT SYSTEM ATP-BINDING PROTEIN HI_0361-RELATED"/>
    <property type="match status" value="1"/>
</dbReference>
<evidence type="ECO:0000313" key="8">
    <source>
        <dbReference type="Proteomes" id="UP001527866"/>
    </source>
</evidence>
<feature type="compositionally biased region" description="Low complexity" evidence="5">
    <location>
        <begin position="253"/>
        <end position="273"/>
    </location>
</feature>
<dbReference type="InterPro" id="IPR017871">
    <property type="entry name" value="ABC_transporter-like_CS"/>
</dbReference>
<dbReference type="SMART" id="SM00382">
    <property type="entry name" value="AAA"/>
    <property type="match status" value="1"/>
</dbReference>
<evidence type="ECO:0000256" key="5">
    <source>
        <dbReference type="SAM" id="MobiDB-lite"/>
    </source>
</evidence>
<dbReference type="Proteomes" id="UP001527866">
    <property type="component" value="Unassembled WGS sequence"/>
</dbReference>
<sequence length="283" mass="29321">MTAPARAPEAAAVRAPAVDARGLTVRYGDVLALDGADLTLDPGTVCALLGANGSGKSTLFSALIGLVPLAAGRVLLHGLTPDRARKQGLVAYVPQSERIDQAFPVRVADVVMMGRYGHMGPTRRPRRADREAVDAALERTGLTGLAHRQIGALSGGQRKRAFVARGIAQGADLFLLDEPFAGVDKGSEATITEVLGAMRAEGRTLLVSTHDLAGVGGFCDRAVLLQRRVLADGPPDRVLTPERLASAFGLASAGPGTAGATRATDATGRPAGRGQEGEPPWTR</sequence>
<keyword evidence="4 7" id="KW-0067">ATP-binding</keyword>
<organism evidence="7 8">
    <name type="scientific">Nocardiopsis endophytica</name>
    <dbReference type="NCBI Taxonomy" id="3018445"/>
    <lineage>
        <taxon>Bacteria</taxon>
        <taxon>Bacillati</taxon>
        <taxon>Actinomycetota</taxon>
        <taxon>Actinomycetes</taxon>
        <taxon>Streptosporangiales</taxon>
        <taxon>Nocardiopsidaceae</taxon>
        <taxon>Nocardiopsis</taxon>
    </lineage>
</organism>
<dbReference type="PROSITE" id="PS00211">
    <property type="entry name" value="ABC_TRANSPORTER_1"/>
    <property type="match status" value="1"/>
</dbReference>
<reference evidence="7 8" key="1">
    <citation type="submission" date="2023-01" db="EMBL/GenBank/DDBJ databases">
        <title>Draft genome sequence of Nocardiopsis sp. RSe5-2 isolated from halophytes.</title>
        <authorList>
            <person name="Duangmal K."/>
            <person name="Chantavorakit T."/>
        </authorList>
    </citation>
    <scope>NUCLEOTIDE SEQUENCE [LARGE SCALE GENOMIC DNA]</scope>
    <source>
        <strain evidence="7 8">RSe5-2</strain>
    </source>
</reference>
<evidence type="ECO:0000313" key="7">
    <source>
        <dbReference type="EMBL" id="MDA2814292.1"/>
    </source>
</evidence>
<evidence type="ECO:0000256" key="1">
    <source>
        <dbReference type="ARBA" id="ARBA00005417"/>
    </source>
</evidence>
<dbReference type="Gene3D" id="3.40.50.300">
    <property type="entry name" value="P-loop containing nucleotide triphosphate hydrolases"/>
    <property type="match status" value="1"/>
</dbReference>
<comment type="similarity">
    <text evidence="1">Belongs to the ABC transporter superfamily.</text>
</comment>
<accession>A0ABT4UBD5</accession>
<evidence type="ECO:0000256" key="2">
    <source>
        <dbReference type="ARBA" id="ARBA00022448"/>
    </source>
</evidence>
<keyword evidence="8" id="KW-1185">Reference proteome</keyword>
<dbReference type="SUPFAM" id="SSF52540">
    <property type="entry name" value="P-loop containing nucleoside triphosphate hydrolases"/>
    <property type="match status" value="1"/>
</dbReference>
<dbReference type="PANTHER" id="PTHR42734">
    <property type="entry name" value="METAL TRANSPORT SYSTEM ATP-BINDING PROTEIN TM_0124-RELATED"/>
    <property type="match status" value="1"/>
</dbReference>
<dbReference type="InterPro" id="IPR050153">
    <property type="entry name" value="Metal_Ion_Import_ABC"/>
</dbReference>
<dbReference type="RefSeq" id="WP_270689636.1">
    <property type="nucleotide sequence ID" value="NZ_JAQFWQ010000113.1"/>
</dbReference>
<evidence type="ECO:0000256" key="4">
    <source>
        <dbReference type="ARBA" id="ARBA00022840"/>
    </source>
</evidence>
<dbReference type="Pfam" id="PF00005">
    <property type="entry name" value="ABC_tran"/>
    <property type="match status" value="1"/>
</dbReference>
<keyword evidence="2" id="KW-0813">Transport</keyword>
<evidence type="ECO:0000259" key="6">
    <source>
        <dbReference type="PROSITE" id="PS50893"/>
    </source>
</evidence>
<dbReference type="CDD" id="cd03235">
    <property type="entry name" value="ABC_Metallic_Cations"/>
    <property type="match status" value="1"/>
</dbReference>
<dbReference type="InterPro" id="IPR003439">
    <property type="entry name" value="ABC_transporter-like_ATP-bd"/>
</dbReference>
<dbReference type="EMBL" id="JAQFWQ010000113">
    <property type="protein sequence ID" value="MDA2814292.1"/>
    <property type="molecule type" value="Genomic_DNA"/>
</dbReference>